<gene>
    <name evidence="3" type="ORF">DYB35_006559</name>
</gene>
<reference evidence="3 4" key="1">
    <citation type="submission" date="2018-08" db="EMBL/GenBank/DDBJ databases">
        <title>Aphanomyces genome sequencing and annotation.</title>
        <authorList>
            <person name="Minardi D."/>
            <person name="Oidtmann B."/>
            <person name="Van Der Giezen M."/>
            <person name="Studholme D.J."/>
        </authorList>
    </citation>
    <scope>NUCLEOTIDE SEQUENCE [LARGE SCALE GENOMIC DNA]</scope>
    <source>
        <strain evidence="3 4">Sv</strain>
    </source>
</reference>
<feature type="coiled-coil region" evidence="1">
    <location>
        <begin position="87"/>
        <end position="149"/>
    </location>
</feature>
<evidence type="ECO:0000313" key="4">
    <source>
        <dbReference type="Proteomes" id="UP000285712"/>
    </source>
</evidence>
<feature type="compositionally biased region" description="Low complexity" evidence="2">
    <location>
        <begin position="561"/>
        <end position="573"/>
    </location>
</feature>
<feature type="compositionally biased region" description="Polar residues" evidence="2">
    <location>
        <begin position="585"/>
        <end position="600"/>
    </location>
</feature>
<organism evidence="3 4">
    <name type="scientific">Aphanomyces astaci</name>
    <name type="common">Crayfish plague agent</name>
    <dbReference type="NCBI Taxonomy" id="112090"/>
    <lineage>
        <taxon>Eukaryota</taxon>
        <taxon>Sar</taxon>
        <taxon>Stramenopiles</taxon>
        <taxon>Oomycota</taxon>
        <taxon>Saprolegniomycetes</taxon>
        <taxon>Saprolegniales</taxon>
        <taxon>Verrucalvaceae</taxon>
        <taxon>Aphanomyces</taxon>
    </lineage>
</organism>
<evidence type="ECO:0000313" key="3">
    <source>
        <dbReference type="EMBL" id="RHY83464.1"/>
    </source>
</evidence>
<evidence type="ECO:0000256" key="2">
    <source>
        <dbReference type="SAM" id="MobiDB-lite"/>
    </source>
</evidence>
<sequence length="985" mass="110242">MADYEATAPTEPWELLDDLQFLIATDEGLLDGLDRVCGMLDDSDPSEVSLDMRSVTPVAASGNSSTAQPPPPLTNGTKRKYKRTTFEARQKLEMQLLRDEVESLKATLRDPNLSRQLSTSSSSMWKCNAQRERFEMNKSLQENEELREAVDEQATFIDHMQRVFTKKPRLAILRDVDSAEWQAYRVAAQDSLRVAAIHAIADRHFRRMPTAFLRAGLVQDQPTHDMMRTRVLPQSHGVTLFEIANCITLAAPWRDVSDAAWSAISGPALYLPPGMSEEFEVLGARTVYSRITDARNPSKRWHQNLIRKHYPSADNEQRDVFIARAVLEDALTPYTPHSSVENKWVWMQVAADPHVPNTCQFTLLVQLQLEGDDAAAATVEDDSDMTFKMNQLGVVDKPGFLPPTPSMLHLDPSRLPPSHLRFCGLAWFGLLSIVLGSDNGHYSVVMLSVSVTNAGKQGKPDAWVGSGGILRLVITSAKSARTAAPNPREPQTMSLPVIDAADDGNGGDGGFMDDSWDVMKDLQFLIATDEQLQDELAQVCEILDSEQASTSVSCAPDSEEAATSAASSLLRQSSRLDEDSSSTDGVSRSKVTTTLPSTLSTKRKVAAAIPPDKGKPKPMRSSVRQREEIHLLRRQINELTSRLHAKETTDMTTFDMSLWERTAKLECIEKNKAVHENEQLKDAVYQQATFIEQMQRVLRKKPRIGANIMDIHSDDWQAYKLAAQASLREAAIHAIADRQYRRMQSAFIKAGVFHRDRCLFQIQAIPQPDNSFLVEMVTHLTLDAPFRLVAAQAWQVCDGELAIDLPEGAAETFQHIDPYTVYGTLLLPHMGVQCHSNTIRKYYIEQDRHVILSRTVLEDAALPHMSKGAVENRTMLQVTPLPDDSNQCRFTLLQQLVWPVEDFAKEEHGLDNVVTAMKHVCFGQEVRPGTLPMAEWQMDLTKLPYPSMGAFAERGRRFVRLLKAKVNEAIESFRGQQHDTDPLLV</sequence>
<name>A0A3R7DX53_APHAT</name>
<evidence type="ECO:0000256" key="1">
    <source>
        <dbReference type="SAM" id="Coils"/>
    </source>
</evidence>
<feature type="region of interest" description="Disordered" evidence="2">
    <location>
        <begin position="57"/>
        <end position="78"/>
    </location>
</feature>
<dbReference type="AlphaFoldDB" id="A0A3R7DX53"/>
<dbReference type="Proteomes" id="UP000285712">
    <property type="component" value="Unassembled WGS sequence"/>
</dbReference>
<accession>A0A3R7DX53</accession>
<dbReference type="VEuPathDB" id="FungiDB:H257_08044"/>
<protein>
    <recommendedName>
        <fullName evidence="5">START domain-containing protein</fullName>
    </recommendedName>
</protein>
<feature type="region of interest" description="Disordered" evidence="2">
    <location>
        <begin position="551"/>
        <end position="625"/>
    </location>
</feature>
<dbReference type="VEuPathDB" id="FungiDB:H257_08047"/>
<comment type="caution">
    <text evidence="3">The sequence shown here is derived from an EMBL/GenBank/DDBJ whole genome shotgun (WGS) entry which is preliminary data.</text>
</comment>
<dbReference type="EMBL" id="QUTG01006864">
    <property type="protein sequence ID" value="RHY83464.1"/>
    <property type="molecule type" value="Genomic_DNA"/>
</dbReference>
<keyword evidence="1" id="KW-0175">Coiled coil</keyword>
<proteinExistence type="predicted"/>
<evidence type="ECO:0008006" key="5">
    <source>
        <dbReference type="Google" id="ProtNLM"/>
    </source>
</evidence>